<dbReference type="PRINTS" id="PR00420">
    <property type="entry name" value="RNGMNOXGNASE"/>
</dbReference>
<dbReference type="Gene3D" id="3.50.50.60">
    <property type="entry name" value="FAD/NAD(P)-binding domain"/>
    <property type="match status" value="1"/>
</dbReference>
<evidence type="ECO:0000313" key="4">
    <source>
        <dbReference type="EMBL" id="MEJ5093016.1"/>
    </source>
</evidence>
<reference evidence="4 5" key="1">
    <citation type="submission" date="2023-12" db="EMBL/GenBank/DDBJ databases">
        <title>Gut-associated functions are favored during microbiome assembly across C. elegans life.</title>
        <authorList>
            <person name="Zimmermann J."/>
        </authorList>
    </citation>
    <scope>NUCLEOTIDE SEQUENCE [LARGE SCALE GENOMIC DNA]</scope>
    <source>
        <strain evidence="4 5">JUb134</strain>
    </source>
</reference>
<evidence type="ECO:0000256" key="2">
    <source>
        <dbReference type="ARBA" id="ARBA00023033"/>
    </source>
</evidence>
<keyword evidence="2" id="KW-0503">Monooxygenase</keyword>
<gene>
    <name evidence="4" type="ORF">WH159_00390</name>
</gene>
<dbReference type="EMBL" id="JBBGZA010000001">
    <property type="protein sequence ID" value="MEJ5093016.1"/>
    <property type="molecule type" value="Genomic_DNA"/>
</dbReference>
<dbReference type="SUPFAM" id="SSF51905">
    <property type="entry name" value="FAD/NAD(P)-binding domain"/>
    <property type="match status" value="1"/>
</dbReference>
<keyword evidence="1" id="KW-0560">Oxidoreductase</keyword>
<evidence type="ECO:0000259" key="3">
    <source>
        <dbReference type="Pfam" id="PF01494"/>
    </source>
</evidence>
<dbReference type="Proteomes" id="UP001380365">
    <property type="component" value="Unassembled WGS sequence"/>
</dbReference>
<dbReference type="InterPro" id="IPR002938">
    <property type="entry name" value="FAD-bd"/>
</dbReference>
<dbReference type="PANTHER" id="PTHR13789:SF309">
    <property type="entry name" value="PUTATIVE (AFU_ORTHOLOGUE AFUA_6G14510)-RELATED"/>
    <property type="match status" value="1"/>
</dbReference>
<evidence type="ECO:0000313" key="5">
    <source>
        <dbReference type="Proteomes" id="UP001380365"/>
    </source>
</evidence>
<proteinExistence type="predicted"/>
<dbReference type="RefSeq" id="WP_132883431.1">
    <property type="nucleotide sequence ID" value="NZ_JBBGZA010000001.1"/>
</dbReference>
<feature type="domain" description="FAD-binding" evidence="3">
    <location>
        <begin position="6"/>
        <end position="320"/>
    </location>
</feature>
<dbReference type="PANTHER" id="PTHR13789">
    <property type="entry name" value="MONOOXYGENASE"/>
    <property type="match status" value="1"/>
</dbReference>
<sequence length="399" mass="42301">MTARTIAVAGCGPAGLAAALLLARDGHRVTLFERFATPQPIGSGLMLQPTGLAVMRELELTDAVLAQGARVDRLLGCTAEGSVVLDVAYRALKGERFGLGIHRASLFAVLFDAAVAAAIPIETGRTVIGSEPVSDDGRRLLFEGGTRSVRFDLVVDALGSRTPLAPPTGRELAYGALWTSLAWPEESALSPSTLEQRYHRASQMVGVLPTGKRAGGGGAEASLFWSLRLDRLEAWRAAGLAAWKAEVLALWPATEPLLARIDHPDQLVAARYAHRTLSKPAAAGLIHIGDAWHSASPQLGQGANMALLDAYALRQGLRGAATMEAGLARTVALRRRHVALYQALTALLTPVYQSDSRVIPALRDRLVAPLSRLPLVERIQAALVAGLVGRPLARLGLHA</sequence>
<dbReference type="InterPro" id="IPR036188">
    <property type="entry name" value="FAD/NAD-bd_sf"/>
</dbReference>
<keyword evidence="5" id="KW-1185">Reference proteome</keyword>
<dbReference type="Pfam" id="PF01494">
    <property type="entry name" value="FAD_binding_3"/>
    <property type="match status" value="1"/>
</dbReference>
<comment type="caution">
    <text evidence="4">The sequence shown here is derived from an EMBL/GenBank/DDBJ whole genome shotgun (WGS) entry which is preliminary data.</text>
</comment>
<organism evidence="4 5">
    <name type="scientific">Sphingomonas molluscorum</name>
    <dbReference type="NCBI Taxonomy" id="418184"/>
    <lineage>
        <taxon>Bacteria</taxon>
        <taxon>Pseudomonadati</taxon>
        <taxon>Pseudomonadota</taxon>
        <taxon>Alphaproteobacteria</taxon>
        <taxon>Sphingomonadales</taxon>
        <taxon>Sphingomonadaceae</taxon>
        <taxon>Sphingomonas</taxon>
    </lineage>
</organism>
<name>A0ABU8Q095_9SPHN</name>
<accession>A0ABU8Q095</accession>
<protein>
    <submittedName>
        <fullName evidence="4">NAD(P)/FAD-dependent oxidoreductase</fullName>
    </submittedName>
</protein>
<dbReference type="InterPro" id="IPR050493">
    <property type="entry name" value="FAD-dep_Monooxygenase_BioMet"/>
</dbReference>
<evidence type="ECO:0000256" key="1">
    <source>
        <dbReference type="ARBA" id="ARBA00023002"/>
    </source>
</evidence>